<dbReference type="Proteomes" id="UP001148629">
    <property type="component" value="Unassembled WGS sequence"/>
</dbReference>
<evidence type="ECO:0000313" key="2">
    <source>
        <dbReference type="Proteomes" id="UP001148629"/>
    </source>
</evidence>
<accession>A0ACC1RJ18</accession>
<evidence type="ECO:0000313" key="1">
    <source>
        <dbReference type="EMBL" id="KAJ3518363.1"/>
    </source>
</evidence>
<gene>
    <name evidence="1" type="ORF">NM208_g14542</name>
</gene>
<organism evidence="1 2">
    <name type="scientific">Fusarium decemcellulare</name>
    <dbReference type="NCBI Taxonomy" id="57161"/>
    <lineage>
        <taxon>Eukaryota</taxon>
        <taxon>Fungi</taxon>
        <taxon>Dikarya</taxon>
        <taxon>Ascomycota</taxon>
        <taxon>Pezizomycotina</taxon>
        <taxon>Sordariomycetes</taxon>
        <taxon>Hypocreomycetidae</taxon>
        <taxon>Hypocreales</taxon>
        <taxon>Nectriaceae</taxon>
        <taxon>Fusarium</taxon>
        <taxon>Fusarium decemcellulare species complex</taxon>
    </lineage>
</organism>
<comment type="caution">
    <text evidence="1">The sequence shown here is derived from an EMBL/GenBank/DDBJ whole genome shotgun (WGS) entry which is preliminary data.</text>
</comment>
<protein>
    <submittedName>
        <fullName evidence="1">Uncharacterized protein</fullName>
    </submittedName>
</protein>
<reference evidence="1" key="1">
    <citation type="submission" date="2022-08" db="EMBL/GenBank/DDBJ databases">
        <title>Genome Sequence of Fusarium decemcellulare.</title>
        <authorList>
            <person name="Buettner E."/>
        </authorList>
    </citation>
    <scope>NUCLEOTIDE SEQUENCE</scope>
    <source>
        <strain evidence="1">Babe19</strain>
    </source>
</reference>
<dbReference type="EMBL" id="JANRMS010003450">
    <property type="protein sequence ID" value="KAJ3518363.1"/>
    <property type="molecule type" value="Genomic_DNA"/>
</dbReference>
<proteinExistence type="predicted"/>
<sequence>MQKAMQTEVSVFRTQESLDEGVRKMKEIDALYSQVGMKDRSMIWNSDLVETLELRNLLTCAMQTATSAANRKESRGAHAREDFPDRDDENWMKHTLSFQKEPHGPVELKYRKVISTTLDEAECKPVPPFKRVY</sequence>
<name>A0ACC1RJ18_9HYPO</name>
<keyword evidence="2" id="KW-1185">Reference proteome</keyword>